<sequence length="249" mass="27305">MKNAMKKLLSLVLVAMLLVSVVPMGAMAADETVKDETVNIGLVVNVNGKQEYVAENMTQAPGTTLNQLIDDFGDYGKLDNFAANNGAFGDYETAKNYVVVSGEIYTLNFTKSEEGKPTDPPATEKKTVAMTVKADGQQDVPATFELAHGSAPLSDLLFHHFDRNWQSNYTFAHAYRNGEKITDLNTLIYDGEKVEVRLEKKGATNPSTPANHTVTMKLLFNESQTVSETIPAEIKGESTTIADLLTYKW</sequence>
<proteinExistence type="predicted"/>
<dbReference type="EMBL" id="AMCI01004749">
    <property type="protein sequence ID" value="EJW97458.1"/>
    <property type="molecule type" value="Genomic_DNA"/>
</dbReference>
<reference evidence="1" key="1">
    <citation type="journal article" date="2012" name="PLoS ONE">
        <title>Gene sets for utilization of primary and secondary nutrition supplies in the distal gut of endangered iberian lynx.</title>
        <authorList>
            <person name="Alcaide M."/>
            <person name="Messina E."/>
            <person name="Richter M."/>
            <person name="Bargiela R."/>
            <person name="Peplies J."/>
            <person name="Huws S.A."/>
            <person name="Newbold C.J."/>
            <person name="Golyshin P.N."/>
            <person name="Simon M.A."/>
            <person name="Lopez G."/>
            <person name="Yakimov M.M."/>
            <person name="Ferrer M."/>
        </authorList>
    </citation>
    <scope>NUCLEOTIDE SEQUENCE</scope>
</reference>
<dbReference type="AlphaFoldDB" id="J9FSI2"/>
<protein>
    <submittedName>
        <fullName evidence="1">Secreted protein</fullName>
    </submittedName>
</protein>
<organism evidence="1">
    <name type="scientific">gut metagenome</name>
    <dbReference type="NCBI Taxonomy" id="749906"/>
    <lineage>
        <taxon>unclassified sequences</taxon>
        <taxon>metagenomes</taxon>
        <taxon>organismal metagenomes</taxon>
    </lineage>
</organism>
<evidence type="ECO:0000313" key="1">
    <source>
        <dbReference type="EMBL" id="EJW97458.1"/>
    </source>
</evidence>
<comment type="caution">
    <text evidence="1">The sequence shown here is derived from an EMBL/GenBank/DDBJ whole genome shotgun (WGS) entry which is preliminary data.</text>
</comment>
<gene>
    <name evidence="1" type="ORF">EVA_14435</name>
</gene>
<accession>J9FSI2</accession>
<feature type="non-terminal residue" evidence="1">
    <location>
        <position position="249"/>
    </location>
</feature>
<name>J9FSI2_9ZZZZ</name>